<dbReference type="AlphaFoldDB" id="A0A8T2SSU8"/>
<keyword evidence="5" id="KW-1185">Reference proteome</keyword>
<dbReference type="OrthoDB" id="434647at2759"/>
<proteinExistence type="predicted"/>
<dbReference type="Pfam" id="PF12874">
    <property type="entry name" value="zf-met"/>
    <property type="match status" value="3"/>
</dbReference>
<feature type="domain" description="U1-type" evidence="3">
    <location>
        <begin position="121"/>
        <end position="155"/>
    </location>
</feature>
<evidence type="ECO:0000313" key="5">
    <source>
        <dbReference type="Proteomes" id="UP000825935"/>
    </source>
</evidence>
<dbReference type="SMART" id="SM00355">
    <property type="entry name" value="ZnF_C2H2"/>
    <property type="match status" value="3"/>
</dbReference>
<dbReference type="PANTHER" id="PTHR47487">
    <property type="entry name" value="OS06G0651300 PROTEIN-RELATED"/>
    <property type="match status" value="1"/>
</dbReference>
<feature type="compositionally biased region" description="Polar residues" evidence="1">
    <location>
        <begin position="1"/>
        <end position="13"/>
    </location>
</feature>
<evidence type="ECO:0008006" key="6">
    <source>
        <dbReference type="Google" id="ProtNLM"/>
    </source>
</evidence>
<accession>A0A8T2SSU8</accession>
<feature type="domain" description="U1-type" evidence="3">
    <location>
        <begin position="425"/>
        <end position="454"/>
    </location>
</feature>
<dbReference type="SUPFAM" id="SSF57667">
    <property type="entry name" value="beta-beta-alpha zinc fingers"/>
    <property type="match status" value="3"/>
</dbReference>
<sequence length="481" mass="52784">MSQGGDVTILSSHNGKRSRGEGEENLISGVNHCSEPGNLELEDKASPANDVENVEKAKDTASNVEVQLSGKRTKYADVTQGQSAVENLNTLKDSCIVGKDSVEVCIFKKVAEHAVDSFHDASDFNCTICSVQCNSVKDYNTHTAGRRHRNALLGINTHSDKSKQKLTIGIEAELPKSTSQEGVRMEGEIIAHGPINEKDSRACSNLNVTDLNICSLKDEVQNMGQETCNGSTLQKPVMAEKTVYDNSNENFCVHPATAYDLSNSLTFTKHSGSHYIKSIIDSLKCKCNLDCIAQALSTAFQVDSCPAHRNIPKDDSYHVVGAANAPALGDSDSMVSMHGQCLKDLLHEVQVKVMVDHLRCAFHESKGLNPNSWLGNESAISDSQPLEDDLYCSLCKVEFGSKVDSDSHVTGKKHASAITRMRSRCKLCNVNCNTEKDYTKHVNGKKHAAKLRLAQRMSRFSIESRAYFNREDWIDARDVKA</sequence>
<protein>
    <recommendedName>
        <fullName evidence="6">C2H2-type domain-containing protein</fullName>
    </recommendedName>
</protein>
<dbReference type="GO" id="GO:0003676">
    <property type="term" value="F:nucleic acid binding"/>
    <property type="evidence" value="ECO:0007669"/>
    <property type="project" value="InterPro"/>
</dbReference>
<evidence type="ECO:0000256" key="1">
    <source>
        <dbReference type="SAM" id="MobiDB-lite"/>
    </source>
</evidence>
<dbReference type="Gene3D" id="3.30.160.60">
    <property type="entry name" value="Classic Zinc Finger"/>
    <property type="match status" value="3"/>
</dbReference>
<evidence type="ECO:0000259" key="2">
    <source>
        <dbReference type="SMART" id="SM00355"/>
    </source>
</evidence>
<name>A0A8T2SSU8_CERRI</name>
<dbReference type="InterPro" id="IPR036236">
    <property type="entry name" value="Znf_C2H2_sf"/>
</dbReference>
<feature type="domain" description="C2H2-type" evidence="2">
    <location>
        <begin position="124"/>
        <end position="148"/>
    </location>
</feature>
<evidence type="ECO:0000259" key="3">
    <source>
        <dbReference type="SMART" id="SM00451"/>
    </source>
</evidence>
<gene>
    <name evidence="4" type="ORF">KP509_18G080800</name>
</gene>
<feature type="domain" description="U1-type" evidence="3">
    <location>
        <begin position="387"/>
        <end position="421"/>
    </location>
</feature>
<dbReference type="InterPro" id="IPR013087">
    <property type="entry name" value="Znf_C2H2_type"/>
</dbReference>
<dbReference type="EMBL" id="CM035423">
    <property type="protein sequence ID" value="KAH7366486.1"/>
    <property type="molecule type" value="Genomic_DNA"/>
</dbReference>
<dbReference type="PANTHER" id="PTHR47487:SF8">
    <property type="entry name" value="OS08G0270900 PROTEIN"/>
    <property type="match status" value="1"/>
</dbReference>
<evidence type="ECO:0000313" key="4">
    <source>
        <dbReference type="EMBL" id="KAH7366486.1"/>
    </source>
</evidence>
<organism evidence="4 5">
    <name type="scientific">Ceratopteris richardii</name>
    <name type="common">Triangle waterfern</name>
    <dbReference type="NCBI Taxonomy" id="49495"/>
    <lineage>
        <taxon>Eukaryota</taxon>
        <taxon>Viridiplantae</taxon>
        <taxon>Streptophyta</taxon>
        <taxon>Embryophyta</taxon>
        <taxon>Tracheophyta</taxon>
        <taxon>Polypodiopsida</taxon>
        <taxon>Polypodiidae</taxon>
        <taxon>Polypodiales</taxon>
        <taxon>Pteridineae</taxon>
        <taxon>Pteridaceae</taxon>
        <taxon>Parkerioideae</taxon>
        <taxon>Ceratopteris</taxon>
    </lineage>
</organism>
<comment type="caution">
    <text evidence="4">The sequence shown here is derived from an EMBL/GenBank/DDBJ whole genome shotgun (WGS) entry which is preliminary data.</text>
</comment>
<dbReference type="SMART" id="SM00451">
    <property type="entry name" value="ZnF_U1"/>
    <property type="match status" value="3"/>
</dbReference>
<feature type="domain" description="C2H2-type" evidence="2">
    <location>
        <begin position="423"/>
        <end position="447"/>
    </location>
</feature>
<reference evidence="4" key="1">
    <citation type="submission" date="2021-08" db="EMBL/GenBank/DDBJ databases">
        <title>WGS assembly of Ceratopteris richardii.</title>
        <authorList>
            <person name="Marchant D.B."/>
            <person name="Chen G."/>
            <person name="Jenkins J."/>
            <person name="Shu S."/>
            <person name="Leebens-Mack J."/>
            <person name="Grimwood J."/>
            <person name="Schmutz J."/>
            <person name="Soltis P."/>
            <person name="Soltis D."/>
            <person name="Chen Z.-H."/>
        </authorList>
    </citation>
    <scope>NUCLEOTIDE SEQUENCE</scope>
    <source>
        <strain evidence="4">Whitten #5841</strain>
        <tissue evidence="4">Leaf</tissue>
    </source>
</reference>
<dbReference type="InterPro" id="IPR003604">
    <property type="entry name" value="Matrin/U1-like-C_Znf_C2H2"/>
</dbReference>
<dbReference type="GO" id="GO:0008270">
    <property type="term" value="F:zinc ion binding"/>
    <property type="evidence" value="ECO:0007669"/>
    <property type="project" value="InterPro"/>
</dbReference>
<feature type="region of interest" description="Disordered" evidence="1">
    <location>
        <begin position="1"/>
        <end position="33"/>
    </location>
</feature>
<feature type="domain" description="C2H2-type" evidence="2">
    <location>
        <begin position="390"/>
        <end position="414"/>
    </location>
</feature>
<dbReference type="Proteomes" id="UP000825935">
    <property type="component" value="Chromosome 18"/>
</dbReference>
<dbReference type="EMBL" id="CM035423">
    <property type="protein sequence ID" value="KAH7366487.1"/>
    <property type="molecule type" value="Genomic_DNA"/>
</dbReference>